<protein>
    <recommendedName>
        <fullName evidence="3">WG repeat-containing protein</fullName>
    </recommendedName>
</protein>
<dbReference type="Proteomes" id="UP000037953">
    <property type="component" value="Unassembled WGS sequence"/>
</dbReference>
<dbReference type="PATRIC" id="fig|253.9.peg.4745"/>
<accession>A0A0N0ZTQ6</accession>
<dbReference type="PANTHER" id="PTHR37841">
    <property type="entry name" value="GLR2918 PROTEIN"/>
    <property type="match status" value="1"/>
</dbReference>
<evidence type="ECO:0008006" key="3">
    <source>
        <dbReference type="Google" id="ProtNLM"/>
    </source>
</evidence>
<name>A0A0N0ZTQ6_CHRID</name>
<dbReference type="PANTHER" id="PTHR37841:SF1">
    <property type="entry name" value="DUF3298 DOMAIN-CONTAINING PROTEIN"/>
    <property type="match status" value="1"/>
</dbReference>
<organism evidence="1 2">
    <name type="scientific">Chryseobacterium indologenes</name>
    <name type="common">Flavobacterium indologenes</name>
    <dbReference type="NCBI Taxonomy" id="253"/>
    <lineage>
        <taxon>Bacteria</taxon>
        <taxon>Pseudomonadati</taxon>
        <taxon>Bacteroidota</taxon>
        <taxon>Flavobacteriia</taxon>
        <taxon>Flavobacteriales</taxon>
        <taxon>Weeksellaceae</taxon>
        <taxon>Chryseobacterium group</taxon>
        <taxon>Chryseobacterium</taxon>
    </lineage>
</organism>
<comment type="caution">
    <text evidence="1">The sequence shown here is derived from an EMBL/GenBank/DDBJ whole genome shotgun (WGS) entry which is preliminary data.</text>
</comment>
<dbReference type="AlphaFoldDB" id="A0A0N0ZTQ6"/>
<gene>
    <name evidence="1" type="ORF">AOB46_14330</name>
</gene>
<sequence length="491" mass="56725">MAQTTQYTKILLSKKTGKEVNSYSKGYGTAYDAKSKTYSIVDSLGNTTYEASPRERVSHIVKNRFILSSEESGRLIETAVIDEKGNQMIPADDQSFNMPWLSNEWIISSKQGKDAVYDYNGKQIIAYSDRIRLAGKKRFFVLKEGQWFLYDFQGKQLSSRGFKKDYDFEGERALIINEDGKSEIIGTEGQTLHLFSKQVTNIHSYPYLITKNQSTGKYGIIDTDENVLAEEIFDGAVPEYFSGQNYIYLKKKGKTTVFNKKEKKLYPNNFKDLVPLTKDLFSFYSNTSKKRGMVSLLGETVMFPEYDFIQNFNISGQDFIYLKKGKEEQFLDKNLQNILGADLRVIAFYPGFLIVKKEDAYYSFSVSDRSLAVLKDIVFIKEQEPDFYNILNLYSKPVVCKNSSNLYGILNENGKEIVPFAYDDIIVFENSENEIIVKKDGKYGVINFQNEPLKEIMYDKYVWQKEVLKLDKDRKTDVIYFTRFKNIGSRL</sequence>
<reference evidence="2" key="2">
    <citation type="submission" date="2015-09" db="EMBL/GenBank/DDBJ databases">
        <title>Draft genome sequence of a multidrug-resistant Chryseobacterium indologenes isolate from Malaysia.</title>
        <authorList>
            <person name="Yu C.Y."/>
            <person name="Ang G.Y."/>
            <person name="Chan K.-G."/>
        </authorList>
    </citation>
    <scope>NUCLEOTIDE SEQUENCE [LARGE SCALE GENOMIC DNA]</scope>
    <source>
        <strain evidence="2">CI_885</strain>
    </source>
</reference>
<proteinExistence type="predicted"/>
<dbReference type="EMBL" id="LJOD01000009">
    <property type="protein sequence ID" value="KPE50556.1"/>
    <property type="molecule type" value="Genomic_DNA"/>
</dbReference>
<dbReference type="Pfam" id="PF14903">
    <property type="entry name" value="WG_beta_rep"/>
    <property type="match status" value="1"/>
</dbReference>
<evidence type="ECO:0000313" key="2">
    <source>
        <dbReference type="Proteomes" id="UP000037953"/>
    </source>
</evidence>
<evidence type="ECO:0000313" key="1">
    <source>
        <dbReference type="EMBL" id="KPE50556.1"/>
    </source>
</evidence>
<reference evidence="1 2" key="1">
    <citation type="journal article" date="2015" name="Genom Data">
        <title>Draft genome sequence of a multidrug-resistant Chryseobacterium indologenes isolate from Malaysia.</title>
        <authorList>
            <person name="Yu C.Y."/>
            <person name="Ang G.Y."/>
            <person name="Cheng H.J."/>
            <person name="Cheong Y.M."/>
            <person name="Yin W.F."/>
            <person name="Chan K.G."/>
        </authorList>
    </citation>
    <scope>NUCLEOTIDE SEQUENCE [LARGE SCALE GENOMIC DNA]</scope>
    <source>
        <strain evidence="1 2">CI_885</strain>
    </source>
</reference>
<dbReference type="InterPro" id="IPR032774">
    <property type="entry name" value="WG_beta_rep"/>
</dbReference>